<dbReference type="SUPFAM" id="SSF103473">
    <property type="entry name" value="MFS general substrate transporter"/>
    <property type="match status" value="1"/>
</dbReference>
<dbReference type="InterPro" id="IPR024989">
    <property type="entry name" value="MFS_assoc_dom"/>
</dbReference>
<keyword evidence="7 8" id="KW-0472">Membrane</keyword>
<feature type="transmembrane region" description="Helical" evidence="8">
    <location>
        <begin position="267"/>
        <end position="287"/>
    </location>
</feature>
<keyword evidence="5 8" id="KW-0812">Transmembrane</keyword>
<feature type="transmembrane region" description="Helical" evidence="8">
    <location>
        <begin position="44"/>
        <end position="63"/>
    </location>
</feature>
<reference evidence="10 11" key="1">
    <citation type="submission" date="2014-11" db="EMBL/GenBank/DDBJ databases">
        <title>Genome sequence and analysis of novel Kurthia sp.</title>
        <authorList>
            <person name="Lawson J.N."/>
            <person name="Gonzalez J.E."/>
            <person name="Rinauldi L."/>
            <person name="Xuan Z."/>
            <person name="Firman A."/>
            <person name="Shaddox L."/>
            <person name="Trudeau A."/>
            <person name="Shah S."/>
            <person name="Reiman D."/>
        </authorList>
    </citation>
    <scope>NUCLEOTIDE SEQUENCE [LARGE SCALE GENOMIC DNA]</scope>
    <source>
        <strain evidence="10 11">3B1D</strain>
    </source>
</reference>
<evidence type="ECO:0000256" key="4">
    <source>
        <dbReference type="ARBA" id="ARBA00022519"/>
    </source>
</evidence>
<feature type="transmembrane region" description="Helical" evidence="8">
    <location>
        <begin position="97"/>
        <end position="114"/>
    </location>
</feature>
<name>A0A433RY81_9BACL</name>
<gene>
    <name evidence="10" type="ORF">QI30_01295</name>
</gene>
<feature type="transmembrane region" description="Helical" evidence="8">
    <location>
        <begin position="238"/>
        <end position="260"/>
    </location>
</feature>
<feature type="transmembrane region" description="Helical" evidence="8">
    <location>
        <begin position="199"/>
        <end position="218"/>
    </location>
</feature>
<dbReference type="Pfam" id="PF12832">
    <property type="entry name" value="MFS_1_like"/>
    <property type="match status" value="1"/>
</dbReference>
<evidence type="ECO:0000256" key="6">
    <source>
        <dbReference type="ARBA" id="ARBA00022989"/>
    </source>
</evidence>
<dbReference type="PANTHER" id="PTHR23522:SF10">
    <property type="entry name" value="3-PHENYLPROPIONIC ACID TRANSPORTER-RELATED"/>
    <property type="match status" value="1"/>
</dbReference>
<dbReference type="AlphaFoldDB" id="A0A433RY81"/>
<protein>
    <submittedName>
        <fullName evidence="10">MFS transporter</fullName>
    </submittedName>
</protein>
<proteinExistence type="predicted"/>
<feature type="transmembrane region" description="Helical" evidence="8">
    <location>
        <begin position="293"/>
        <end position="316"/>
    </location>
</feature>
<feature type="transmembrane region" description="Helical" evidence="8">
    <location>
        <begin position="359"/>
        <end position="379"/>
    </location>
</feature>
<dbReference type="GO" id="GO:0030395">
    <property type="term" value="F:lactose binding"/>
    <property type="evidence" value="ECO:0007669"/>
    <property type="project" value="TreeGrafter"/>
</dbReference>
<dbReference type="InterPro" id="IPR036259">
    <property type="entry name" value="MFS_trans_sf"/>
</dbReference>
<keyword evidence="3" id="KW-1003">Cell membrane</keyword>
<evidence type="ECO:0000256" key="1">
    <source>
        <dbReference type="ARBA" id="ARBA00004429"/>
    </source>
</evidence>
<dbReference type="GO" id="GO:0015528">
    <property type="term" value="F:lactose:proton symporter activity"/>
    <property type="evidence" value="ECO:0007669"/>
    <property type="project" value="TreeGrafter"/>
</dbReference>
<keyword evidence="6 8" id="KW-1133">Transmembrane helix</keyword>
<organism evidence="10 11">
    <name type="scientific">Candidatus Kurthia intestinigallinarum</name>
    <dbReference type="NCBI Taxonomy" id="1562256"/>
    <lineage>
        <taxon>Bacteria</taxon>
        <taxon>Bacillati</taxon>
        <taxon>Bacillota</taxon>
        <taxon>Bacilli</taxon>
        <taxon>Bacillales</taxon>
        <taxon>Caryophanaceae</taxon>
        <taxon>Kurthia</taxon>
    </lineage>
</organism>
<dbReference type="GO" id="GO:0005886">
    <property type="term" value="C:plasma membrane"/>
    <property type="evidence" value="ECO:0007669"/>
    <property type="project" value="UniProtKB-SubCell"/>
</dbReference>
<evidence type="ECO:0000313" key="10">
    <source>
        <dbReference type="EMBL" id="RUS58245.1"/>
    </source>
</evidence>
<evidence type="ECO:0000256" key="5">
    <source>
        <dbReference type="ARBA" id="ARBA00022692"/>
    </source>
</evidence>
<dbReference type="EMBL" id="JTFC01000006">
    <property type="protein sequence ID" value="RUS58245.1"/>
    <property type="molecule type" value="Genomic_DNA"/>
</dbReference>
<comment type="subcellular location">
    <subcellularLocation>
        <location evidence="1">Cell inner membrane</location>
        <topology evidence="1">Multi-pass membrane protein</topology>
    </subcellularLocation>
</comment>
<evidence type="ECO:0000256" key="2">
    <source>
        <dbReference type="ARBA" id="ARBA00022448"/>
    </source>
</evidence>
<dbReference type="PANTHER" id="PTHR23522">
    <property type="entry name" value="BLL5896 PROTEIN"/>
    <property type="match status" value="1"/>
</dbReference>
<evidence type="ECO:0000256" key="8">
    <source>
        <dbReference type="SAM" id="Phobius"/>
    </source>
</evidence>
<sequence>MVTCLKKTTVLLKGYNFLFFGMLAMFIPFLPVYLQSAGLNTSEIGLIIALGGIVTVIAQPLWGMISDKLKTVRKILLILVAMTAVFGYFLYQVDSFLLLVLLAMFVYFFLMPLDPLTESLTFTTTETNGISYGSVRTYGSLGYAVLSLVIGYLTDWFGMGVIGLSFVVIGIICFAIVWNIPDVPASSAPVTLSSLKQVLTNKEMILFLVLIFISSIPARMNDTFLGIHITTLGGANNLVGIAFFISGASEIVVFALSYMWLKQGKELQLITAAIFFYALRFFLTGFIDDPKMIVMLQVLQMLTFPVYYTAAIQYLYRIMPREWRSTGQTVLALLFFGVSGIISSYIGGIMYNDFGGTTFYYVIAIISFIAAIYGTVLVLRSRKTA</sequence>
<evidence type="ECO:0000313" key="11">
    <source>
        <dbReference type="Proteomes" id="UP000288623"/>
    </source>
</evidence>
<dbReference type="InterPro" id="IPR020846">
    <property type="entry name" value="MFS_dom"/>
</dbReference>
<comment type="caution">
    <text evidence="10">The sequence shown here is derived from an EMBL/GenBank/DDBJ whole genome shotgun (WGS) entry which is preliminary data.</text>
</comment>
<evidence type="ECO:0000256" key="3">
    <source>
        <dbReference type="ARBA" id="ARBA00022475"/>
    </source>
</evidence>
<evidence type="ECO:0000256" key="7">
    <source>
        <dbReference type="ARBA" id="ARBA00023136"/>
    </source>
</evidence>
<feature type="transmembrane region" description="Helical" evidence="8">
    <location>
        <begin position="159"/>
        <end position="178"/>
    </location>
</feature>
<evidence type="ECO:0000259" key="9">
    <source>
        <dbReference type="PROSITE" id="PS50850"/>
    </source>
</evidence>
<dbReference type="Proteomes" id="UP000288623">
    <property type="component" value="Unassembled WGS sequence"/>
</dbReference>
<keyword evidence="4" id="KW-0997">Cell inner membrane</keyword>
<keyword evidence="2" id="KW-0813">Transport</keyword>
<keyword evidence="11" id="KW-1185">Reference proteome</keyword>
<dbReference type="PROSITE" id="PS50850">
    <property type="entry name" value="MFS"/>
    <property type="match status" value="1"/>
</dbReference>
<dbReference type="Gene3D" id="1.20.1250.20">
    <property type="entry name" value="MFS general substrate transporter like domains"/>
    <property type="match status" value="2"/>
</dbReference>
<feature type="domain" description="Major facilitator superfamily (MFS) profile" evidence="9">
    <location>
        <begin position="2"/>
        <end position="382"/>
    </location>
</feature>
<feature type="transmembrane region" description="Helical" evidence="8">
    <location>
        <begin position="328"/>
        <end position="347"/>
    </location>
</feature>
<accession>A0A433RY81</accession>
<feature type="transmembrane region" description="Helical" evidence="8">
    <location>
        <begin position="12"/>
        <end position="32"/>
    </location>
</feature>